<name>J9FRS1_9ZZZZ</name>
<protein>
    <submittedName>
        <fullName evidence="1">Uncharacterized protein</fullName>
    </submittedName>
</protein>
<reference evidence="1" key="1">
    <citation type="journal article" date="2012" name="PLoS ONE">
        <title>Gene sets for utilization of primary and secondary nutrition supplies in the distal gut of endangered iberian lynx.</title>
        <authorList>
            <person name="Alcaide M."/>
            <person name="Messina E."/>
            <person name="Richter M."/>
            <person name="Bargiela R."/>
            <person name="Peplies J."/>
            <person name="Huws S.A."/>
            <person name="Newbold C.J."/>
            <person name="Golyshin P.N."/>
            <person name="Simon M.A."/>
            <person name="Lopez G."/>
            <person name="Yakimov M.M."/>
            <person name="Ferrer M."/>
        </authorList>
    </citation>
    <scope>NUCLEOTIDE SEQUENCE</scope>
</reference>
<comment type="caution">
    <text evidence="1">The sequence shown here is derived from an EMBL/GenBank/DDBJ whole genome shotgun (WGS) entry which is preliminary data.</text>
</comment>
<dbReference type="EMBL" id="AMCI01004892">
    <property type="protein sequence ID" value="EJW97193.1"/>
    <property type="molecule type" value="Genomic_DNA"/>
</dbReference>
<gene>
    <name evidence="1" type="ORF">EVA_14699</name>
</gene>
<dbReference type="AlphaFoldDB" id="J9FRS1"/>
<evidence type="ECO:0000313" key="1">
    <source>
        <dbReference type="EMBL" id="EJW97193.1"/>
    </source>
</evidence>
<proteinExistence type="predicted"/>
<accession>J9FRS1</accession>
<organism evidence="1">
    <name type="scientific">gut metagenome</name>
    <dbReference type="NCBI Taxonomy" id="749906"/>
    <lineage>
        <taxon>unclassified sequences</taxon>
        <taxon>metagenomes</taxon>
        <taxon>organismal metagenomes</taxon>
    </lineage>
</organism>
<sequence length="47" mass="6161">MWKPCLKRQVRRRQWDWLSFRKRKSFMDWLWLLPGRRSTMFQQKSQF</sequence>